<evidence type="ECO:0008006" key="3">
    <source>
        <dbReference type="Google" id="ProtNLM"/>
    </source>
</evidence>
<dbReference type="RefSeq" id="WP_378625918.1">
    <property type="nucleotide sequence ID" value="NZ_JBHUCM010000068.1"/>
</dbReference>
<accession>A0ABW4GW21</accession>
<dbReference type="InterPro" id="IPR029057">
    <property type="entry name" value="PRTase-like"/>
</dbReference>
<name>A0ABW4GW21_9ACTN</name>
<reference evidence="2" key="1">
    <citation type="journal article" date="2019" name="Int. J. Syst. Evol. Microbiol.">
        <title>The Global Catalogue of Microorganisms (GCM) 10K type strain sequencing project: providing services to taxonomists for standard genome sequencing and annotation.</title>
        <authorList>
            <consortium name="The Broad Institute Genomics Platform"/>
            <consortium name="The Broad Institute Genome Sequencing Center for Infectious Disease"/>
            <person name="Wu L."/>
            <person name="Ma J."/>
        </authorList>
    </citation>
    <scope>NUCLEOTIDE SEQUENCE [LARGE SCALE GENOMIC DNA]</scope>
    <source>
        <strain evidence="2">CGMCC 1.15399</strain>
    </source>
</reference>
<organism evidence="1 2">
    <name type="scientific">Nonomuraea guangzhouensis</name>
    <dbReference type="NCBI Taxonomy" id="1291555"/>
    <lineage>
        <taxon>Bacteria</taxon>
        <taxon>Bacillati</taxon>
        <taxon>Actinomycetota</taxon>
        <taxon>Actinomycetes</taxon>
        <taxon>Streptosporangiales</taxon>
        <taxon>Streptosporangiaceae</taxon>
        <taxon>Nonomuraea</taxon>
    </lineage>
</organism>
<evidence type="ECO:0000313" key="2">
    <source>
        <dbReference type="Proteomes" id="UP001597097"/>
    </source>
</evidence>
<dbReference type="Gene3D" id="3.40.50.2020">
    <property type="match status" value="1"/>
</dbReference>
<dbReference type="SUPFAM" id="SSF53271">
    <property type="entry name" value="PRTase-like"/>
    <property type="match status" value="1"/>
</dbReference>
<proteinExistence type="predicted"/>
<dbReference type="Proteomes" id="UP001597097">
    <property type="component" value="Unassembled WGS sequence"/>
</dbReference>
<comment type="caution">
    <text evidence="1">The sequence shown here is derived from an EMBL/GenBank/DDBJ whole genome shotgun (WGS) entry which is preliminary data.</text>
</comment>
<evidence type="ECO:0000313" key="1">
    <source>
        <dbReference type="EMBL" id="MFD1546707.1"/>
    </source>
</evidence>
<gene>
    <name evidence="1" type="ORF">ACFSJ0_57390</name>
</gene>
<keyword evidence="2" id="KW-1185">Reference proteome</keyword>
<dbReference type="EMBL" id="JBHUCM010000068">
    <property type="protein sequence ID" value="MFD1546707.1"/>
    <property type="molecule type" value="Genomic_DNA"/>
</dbReference>
<protein>
    <recommendedName>
        <fullName evidence="3">ComF family protein</fullName>
    </recommendedName>
</protein>
<sequence>MGDAEAFTREFLPLYHPVPPARPGVCRICHSGPNDSEATGGPWATCASCKRTTENLYGHTEHVVPISLTAKDTQLYDIVVRKRDPAGRRKRSDFLAATVACFYRRHAACLQGLAGGPFTLVATIPSTRTERPIEAFHTMPQVVGKVGALARLHRPLLLEADDRLATVLAGRRSHRAAFRVRGDGLAGARVLLVDDLFVSGAHAQSAASRLIENGAAAVVVLVVARLINPASRDPYSARIWRESHDRPFSFDRCCVSDHQAATGAGRAS</sequence>